<accession>A0A915HG98</accession>
<dbReference type="GO" id="GO:0005829">
    <property type="term" value="C:cytosol"/>
    <property type="evidence" value="ECO:0007669"/>
    <property type="project" value="TreeGrafter"/>
</dbReference>
<dbReference type="GO" id="GO:0016579">
    <property type="term" value="P:protein deubiquitination"/>
    <property type="evidence" value="ECO:0007669"/>
    <property type="project" value="InterPro"/>
</dbReference>
<name>A0A915HG98_ROMCU</name>
<dbReference type="GO" id="GO:0031647">
    <property type="term" value="P:regulation of protein stability"/>
    <property type="evidence" value="ECO:0007669"/>
    <property type="project" value="TreeGrafter"/>
</dbReference>
<dbReference type="WBParaSite" id="nRc.2.0.1.t00325-RA">
    <property type="protein sequence ID" value="nRc.2.0.1.t00325-RA"/>
    <property type="gene ID" value="nRc.2.0.1.g00325"/>
</dbReference>
<dbReference type="InterPro" id="IPR050164">
    <property type="entry name" value="Peptidase_C19"/>
</dbReference>
<dbReference type="InterPro" id="IPR038765">
    <property type="entry name" value="Papain-like_cys_pep_sf"/>
</dbReference>
<dbReference type="GO" id="GO:0004843">
    <property type="term" value="F:cysteine-type deubiquitinase activity"/>
    <property type="evidence" value="ECO:0007669"/>
    <property type="project" value="InterPro"/>
</dbReference>
<keyword evidence="3" id="KW-1185">Reference proteome</keyword>
<dbReference type="InterPro" id="IPR001394">
    <property type="entry name" value="Peptidase_C19_UCH"/>
</dbReference>
<dbReference type="OMA" id="NDPQACI"/>
<organism evidence="3 4">
    <name type="scientific">Romanomermis culicivorax</name>
    <name type="common">Nematode worm</name>
    <dbReference type="NCBI Taxonomy" id="13658"/>
    <lineage>
        <taxon>Eukaryota</taxon>
        <taxon>Metazoa</taxon>
        <taxon>Ecdysozoa</taxon>
        <taxon>Nematoda</taxon>
        <taxon>Enoplea</taxon>
        <taxon>Dorylaimia</taxon>
        <taxon>Mermithida</taxon>
        <taxon>Mermithoidea</taxon>
        <taxon>Mermithidae</taxon>
        <taxon>Romanomermis</taxon>
    </lineage>
</organism>
<dbReference type="SUPFAM" id="SSF54001">
    <property type="entry name" value="Cysteine proteinases"/>
    <property type="match status" value="1"/>
</dbReference>
<dbReference type="Pfam" id="PF00443">
    <property type="entry name" value="UCH"/>
    <property type="match status" value="1"/>
</dbReference>
<evidence type="ECO:0000259" key="2">
    <source>
        <dbReference type="Pfam" id="PF00443"/>
    </source>
</evidence>
<dbReference type="Gene3D" id="3.90.70.10">
    <property type="entry name" value="Cysteine proteinases"/>
    <property type="match status" value="1"/>
</dbReference>
<comment type="similarity">
    <text evidence="1">Belongs to the peptidase C19 family.</text>
</comment>
<dbReference type="GO" id="GO:0005634">
    <property type="term" value="C:nucleus"/>
    <property type="evidence" value="ECO:0007669"/>
    <property type="project" value="TreeGrafter"/>
</dbReference>
<dbReference type="PANTHER" id="PTHR24006">
    <property type="entry name" value="UBIQUITIN CARBOXYL-TERMINAL HYDROLASE"/>
    <property type="match status" value="1"/>
</dbReference>
<evidence type="ECO:0000256" key="1">
    <source>
        <dbReference type="ARBA" id="ARBA00009085"/>
    </source>
</evidence>
<reference evidence="4" key="1">
    <citation type="submission" date="2022-11" db="UniProtKB">
        <authorList>
            <consortium name="WormBaseParasite"/>
        </authorList>
    </citation>
    <scope>IDENTIFICATION</scope>
</reference>
<dbReference type="PANTHER" id="PTHR24006:SF644">
    <property type="entry name" value="UBIQUITIN CARBOXYL-TERMINAL HYDROLASE 7"/>
    <property type="match status" value="1"/>
</dbReference>
<proteinExistence type="inferred from homology"/>
<protein>
    <submittedName>
        <fullName evidence="4">Peptidase C19 ubiquitin carboxyl-terminal hydrolase domain-containing protein</fullName>
    </submittedName>
</protein>
<feature type="domain" description="Peptidase C19 ubiquitin carboxyl-terminal hydrolase" evidence="2">
    <location>
        <begin position="9"/>
        <end position="95"/>
    </location>
</feature>
<dbReference type="AlphaFoldDB" id="A0A915HG98"/>
<evidence type="ECO:0000313" key="4">
    <source>
        <dbReference type="WBParaSite" id="nRc.2.0.1.t00325-RA"/>
    </source>
</evidence>
<dbReference type="Proteomes" id="UP000887565">
    <property type="component" value="Unplaced"/>
</dbReference>
<evidence type="ECO:0000313" key="3">
    <source>
        <dbReference type="Proteomes" id="UP000887565"/>
    </source>
</evidence>
<sequence length="121" mass="14125">MPTEQNDPQACIAFSMKRVFHDLKFCSKPVGTKKLTKSFGWDTNESFLQHDVHALCRFLLDNLESTMKNTPVQNTIPNLFQGKMKSYIRCKNVKFESRREELFYDIQLNVKGKLDSKSLIF</sequence>